<dbReference type="OrthoDB" id="167809at2759"/>
<protein>
    <recommendedName>
        <fullName evidence="3">Isochorismatase-like domain-containing protein</fullName>
    </recommendedName>
</protein>
<evidence type="ECO:0000313" key="1">
    <source>
        <dbReference type="EMBL" id="KAF2119525.1"/>
    </source>
</evidence>
<dbReference type="EMBL" id="ML977315">
    <property type="protein sequence ID" value="KAF2119525.1"/>
    <property type="molecule type" value="Genomic_DNA"/>
</dbReference>
<dbReference type="AlphaFoldDB" id="A0A6A5ZJR1"/>
<gene>
    <name evidence="1" type="ORF">BDV96DRAFT_567769</name>
</gene>
<sequence>MSSSRYLRLPAMHNFCIAWTDFIIMHTTNIPQRAIDRVVARCGKEHPFDDFNASKTALVVVDLQNAFMLDDVAHAYIKRSSIDCAQRQPSRSSRSPIRWSRTLDPDCLASRDCTRMVYPRSNVITAMDSEARCSALTRQQRT</sequence>
<organism evidence="1 2">
    <name type="scientific">Lophiotrema nucula</name>
    <dbReference type="NCBI Taxonomy" id="690887"/>
    <lineage>
        <taxon>Eukaryota</taxon>
        <taxon>Fungi</taxon>
        <taxon>Dikarya</taxon>
        <taxon>Ascomycota</taxon>
        <taxon>Pezizomycotina</taxon>
        <taxon>Dothideomycetes</taxon>
        <taxon>Pleosporomycetidae</taxon>
        <taxon>Pleosporales</taxon>
        <taxon>Lophiotremataceae</taxon>
        <taxon>Lophiotrema</taxon>
    </lineage>
</organism>
<name>A0A6A5ZJR1_9PLEO</name>
<keyword evidence="2" id="KW-1185">Reference proteome</keyword>
<dbReference type="Proteomes" id="UP000799770">
    <property type="component" value="Unassembled WGS sequence"/>
</dbReference>
<evidence type="ECO:0000313" key="2">
    <source>
        <dbReference type="Proteomes" id="UP000799770"/>
    </source>
</evidence>
<evidence type="ECO:0008006" key="3">
    <source>
        <dbReference type="Google" id="ProtNLM"/>
    </source>
</evidence>
<proteinExistence type="predicted"/>
<accession>A0A6A5ZJR1</accession>
<reference evidence="1" key="1">
    <citation type="journal article" date="2020" name="Stud. Mycol.">
        <title>101 Dothideomycetes genomes: a test case for predicting lifestyles and emergence of pathogens.</title>
        <authorList>
            <person name="Haridas S."/>
            <person name="Albert R."/>
            <person name="Binder M."/>
            <person name="Bloem J."/>
            <person name="Labutti K."/>
            <person name="Salamov A."/>
            <person name="Andreopoulos B."/>
            <person name="Baker S."/>
            <person name="Barry K."/>
            <person name="Bills G."/>
            <person name="Bluhm B."/>
            <person name="Cannon C."/>
            <person name="Castanera R."/>
            <person name="Culley D."/>
            <person name="Daum C."/>
            <person name="Ezra D."/>
            <person name="Gonzalez J."/>
            <person name="Henrissat B."/>
            <person name="Kuo A."/>
            <person name="Liang C."/>
            <person name="Lipzen A."/>
            <person name="Lutzoni F."/>
            <person name="Magnuson J."/>
            <person name="Mondo S."/>
            <person name="Nolan M."/>
            <person name="Ohm R."/>
            <person name="Pangilinan J."/>
            <person name="Park H.-J."/>
            <person name="Ramirez L."/>
            <person name="Alfaro M."/>
            <person name="Sun H."/>
            <person name="Tritt A."/>
            <person name="Yoshinaga Y."/>
            <person name="Zwiers L.-H."/>
            <person name="Turgeon B."/>
            <person name="Goodwin S."/>
            <person name="Spatafora J."/>
            <person name="Crous P."/>
            <person name="Grigoriev I."/>
        </authorList>
    </citation>
    <scope>NUCLEOTIDE SEQUENCE</scope>
    <source>
        <strain evidence="1">CBS 627.86</strain>
    </source>
</reference>